<evidence type="ECO:0000256" key="2">
    <source>
        <dbReference type="ARBA" id="ARBA00022448"/>
    </source>
</evidence>
<dbReference type="GO" id="GO:0005576">
    <property type="term" value="C:extracellular region"/>
    <property type="evidence" value="ECO:0007669"/>
    <property type="project" value="UniProtKB-SubCell"/>
</dbReference>
<protein>
    <recommendedName>
        <fullName evidence="17">Apolipophorins</fullName>
    </recommendedName>
</protein>
<keyword evidence="6" id="KW-0445">Lipid transport</keyword>
<keyword evidence="8" id="KW-1015">Disulfide bond</keyword>
<evidence type="ECO:0000256" key="12">
    <source>
        <dbReference type="SAM" id="SignalP"/>
    </source>
</evidence>
<dbReference type="FunFam" id="2.20.50.20:FF:000007">
    <property type="entry name" value="von Willebrand factor type D domaincontaining protein"/>
    <property type="match status" value="1"/>
</dbReference>
<dbReference type="PROSITE" id="PS51211">
    <property type="entry name" value="VITELLOGENIN"/>
    <property type="match status" value="1"/>
</dbReference>
<sequence length="4293" mass="494153">MTIKAILFLAFACAVTAVRGGNYRQFPRLLRTTQRYVAEQNARVVPSEKKFKYHEDIHYIYTYSVDVSTNLGYHPLSFSHSRNDSALHVDSTLSVHFNSPCEGTLRILNASISHNRSKYNPEFPDRAGSEFKANLERHELKFTFDDGLIHELCPDQREPVWVLNIKRGILSMLQNSMRRFDVDHHGDEVDVHGICDTHYRLYEAKKTSLIVKKSKYLADCQNGPKYFSIMQSNPYRSPRKQHRQHGLFNSRSDCEITVDHNVYERVVCNEVRILQPLSNGDKAGAKTESRMVLQLVQETTEMSSIYRFEENEDNDDEERDEDNFVQDVSRVKRTTLLYDHAKTLKTMHGELRTSRDLLKNMCRLGGIDELQQRFSEIFTNFIHSARFLDYPSLSQLFSRADSICKNGKKHIIAALPYLSSNAAVNVMNDLIMKKYINQMIINDWIVTFALFPQPDHGTIKALSKLLDFQHQIPHVQFILSYSTIIHTYCKNNDPCIDLKEVNVFLSHLQEKISQGCEPSFHSSITTKETLEALKAIGNMGLETKDLRRELKKCIDNTGGFLPMEVRVAAIDAHRRLPSCEETRDEFFLNYYRNMTLDTEIRIASYLQVIRCPDYNVIKTIKHALKVEEVNQVGSFVWSHLTNLYNSASPTRVEIQSLLTDRDIGNKFNNDIRKFSHNYENSFFSEEYNIGMSYQTNLIFSPKSYIPRSLTFNVTTDLLGQSVNLFEITARMEGLEYYAENLFGPDGIYSNERISNHIQNFLRRFRSASENENYWDGVKRLPNVIDNNFDNPKISFGYKIFGNELMFTMLDGDKEVRAALANFNPWQRIKQFLAMQEILYERTGMFLDSSYVVPMGSGLPIRLDLAGSAACYFKISKMLNDARLSDNEFQLTANIASSISIDMMSTMTVDAFYKSAGLKLRTNLYTSGNMQLHLNLNNTRLVHVSLGLPNRKIEMFSLVSDVAFIKSNGGEVQEKPLGILVADQNQKNLRHLVVPKNIISNTTCSWAALDRLIGLKMCTDYQFTNMTKDPNAPYFILNGLTLFKISLIKADPTAKNYVLEYSWNKTQEYSTFKLMFDTPGSQVNREISAVITFDIINNNVTALFHSAGNSLIAKGTYKRSEDEIFIDIGFDINGTKHLDASLGYSRKKFNHGYTYHPTAHLIINSERIAAISGVIRNAQKNNVSQFDIDLTFQTKRVWSKLVGYIVRRNISLAGDFQLDYQIQHMPRKETLHLEVSLSNRSSKTLTYKAAEMKLHSTAYPQLNAVISAWYQQALGHLELHAEVNSNPHLKDDRHKLTAQLIISYSKMYFQNQGTKVTALIAVTKPIQNLDLKMGVNHYVLGPESKTSLLIGYAPGKEISLIVNVIMPRGLLFSMEGHTNLTIPNFNSMLINARINERSRNEYELEFSGTWFSGHNMTARGAYSDRSSAVIVNHHIKMIFKSPSFVTPILLNCHLYQNHSDLKISLYAEQLDYDKYAFVLNHTMLSATNLMSYVEARYRGNVYSAMTNIDTTREIRVELHLDKWRDVHLTLSGINEEDRHEFAAEIKWDANRDPALKLSTMLQLNRMYLIDVSSPGIKRSALVMLTYPGRLVAGSCDLIVRSPHSYLVDISLDWGSENAIKTSIGADYVVQPEITTVKLELQLLTPFENWKKTALNAKYLQLPNKILASSSVHWKDSQHLIGEIYASANEYKDLKEWTANCGLISTVHSNSAVTMNITHKVLRSQTTDTHMLIKYNPDKIIDARSVWHLDKESDDVFNLTGNLHLHSPLANYRNSELKCQLRLMNNWKFFGAANLDLDKRKYTSQLIGDLVRWKESKVEFNVTTPLEKFAFVRGRFGLSESNHHVVAELVTPNGPLGIEGLCQIFTAAYDFNVKLMVATPIEVLQKALMVAKLNRREADFRIGYNNITAGFLGTWHYHNITDFDYSYIVLTPLEGFQECGVITKLVVTHTEREHMLNVDTEFSVRLAELKLGIMAKGGPKPPPVKIPPLKQGIIKSMTNDSELSEEEEEEEEDEDEDSLYWRGELQLWLAIISDILAELDIDTEDYTYKILGTIQIPPEKIVIEDSFTMEDVFHIKNDLHVDLTFSKIREITSLYAFLVDMENLTYLMDMNLNIRKNTTWFETRFHGNYTYKVNRNNRKIVAHLVKFDIKTPLEIFKTFNTNAIIEIQDTLYKNILTIHGDQLFLDIFGNIKLEQALLDVMVSGLIDSPIIKIPKITIVAKKDFAGKRKQIQLNAKMEHPVSKQISFESTWQIDEYLIKASGKLESWIKALKSLETDILYSNAISVNNTAKLNVHVTHLGDQKYQLIGNINNGKIDGDLHTPLSERPHFQFHGDLRQINESLYDIRGELKNDLQAKSYDVSTVIFMQNNIVDSIDIKAEPKSANSNRLIFRLKRKKYGLLLDVDGGSFNGTLDANVLNNLNWDVRVRTDIRKVNEVDIYQLNTFMNVQVNGNTTLYILAETPWNDSRILTVKGNMMLTNTSGDVRLDHGMNNDRYHATAKWKLIYMENMLLKLITEFDTMDLGKKELSTHVFFKNPDRLYRNIDVGFDLDIDKKWEFETNATISFRNQENIDAVFVVKLPPPNNDDHRFLISYHTNKNNKEVQVISYVVGYNTVRTHKNYASDGSIQMATRDINGHFRLTWGLLPMQSINNLFNITFNTNEIDLKYSLYTPIVSQEETIVFLFNYDTNSEQYLINANLFYPSSRHVGTAKISYESLINVNGTVNASTSMQHLSYIGCNFVILTTLKQNKRFFEFFWPNNTGLLNSDYNYHSERLDSNLEGILHIEVPLNARHIGILNYGYKKRPQVTNGHSTLMYNNQKVLHIQYNSKSESRAGFDKDRMQITVENIYKPLGIVYVNQYEYSGGNEGTNYPTVEFKQVNIYRLDNSSAFNIVGESRVRTTHTGQNIHLKAMHLNKTFQLKTDYEVLSGEFDHNTWLSLAEDAWVSYHVNILNKTTEEMDNQFLILSICYPRRNFTLGGSYRITSDEVNSEANLQWESDDEKSRSVGAIFDWMNITDTSMESQQQAMLTFYHPTFEKNVTLKGVLTRKDYRDLLNVAFTADYSNNENKLLTLSALLRDESDELNKKYAYKIAGKQISTKLDLDIEGFICKKEFILLETVNHARYARGYMPSEIGELISRIDRRSKEIIYRRVNNDEVKYFAIGYYPSPSQYIINGSVINTPKLNATGIFFLDSNEKLTWMIVNYTPDATVSLRMHGSIPDARNAIFNIWRTYDDDLRISDVSFYLKMNHSRLITSTLRWRPELKSDVITTVKTTFNEMCESVNNDIDYWKHYIKSEVKSAIMDVWEDAQEDISGFLDDWNDLKILERDFEDLKIYLNNSYNANDFYIKDIIGFGIFIIDELSLRSHIESLPNILNEIWEIMGESGEALRNSLLWLIETIKNAYHKVSEIIVAVLRGDSLSQVANIIEKLIEKYDIFIKDLHVSFIKYIENLWNTIFSSISEQWYRFLKLMEPLFIRFLHYVETLLWKASKEMLDFLYDRKKELITSPYFDRFTNFTHDIDKVYRDIKANDIVTNMHKYSGLIIQFVKERYFAFVPFGKELKDVVDEIVSELKELRKLPSVNYSIEKLEQLYERINYFCEYFEVKLKIEGFIRLVHSKMMDISQTALEAESRYREAKTMFIFDPNEGLMCLEQKLPMSWHAFNQTPEFHEIPEIRAITDFKTYFVTSNTTFWSLYYQYKPYSELSNWLPPFKAQAMIIGSQHYITFDGRYFEFAGNCIYLLAKDFIRNTFTVLVKYDQQDEKITHKIIVLIGSNAIELDLFNDTMKLISQKSADITSNLQLPIELDNDTYVYQVENVVMVERKHNQFRLECNLKFNVCTLELSGWYYGKTAGLLGTMNNEQFDDTLGSNKLLLKNIGSFAHSWSIGKNCADTTNHASKIQQQDGPVTTFCDELFVNKSSEFSVCFGVIDPTKYIDMCLSSLTETEVCTVAMSYMQMCMFRDTYLRIPDRCTTCTMMDGSQVAEGRFKRLEGDKVPRSADVVFIVEAKSCNRDIKINSSMELLITQLSKELNDQGLTGNRWSLIVFGGDGVHDQPRSIILDGQIFTKNVPHFVDYFDYVPIGSGSQDIFAAIGFASRLIFRAGVSKTFILVPCSHCEPENQTLEYSVLHQVLLEHDITLHILMDGDFQFEKEKVSKIFYGLDAAKSYTKKDSRTLIGDVDLRRQVKLSKNVLGYCTPLSLETNGTIFSGDKLRLEKSASIKKFASVFSKRIALTAEPNKCQFCECTADNNGVTQMECMPCIYPTPVHVNYETFNLNESLSMMPPLDDIDYGQIDIEND</sequence>
<dbReference type="InterPro" id="IPR015817">
    <property type="entry name" value="Vitellinogen_open_b-sht_sub1"/>
</dbReference>
<dbReference type="InterPro" id="IPR009454">
    <property type="entry name" value="Lipid_transpt_open_b-sht"/>
</dbReference>
<feature type="region of interest" description="Disordered" evidence="11">
    <location>
        <begin position="1996"/>
        <end position="2016"/>
    </location>
</feature>
<dbReference type="STRING" id="520822.A0A151I3W2"/>
<dbReference type="PANTHER" id="PTHR23345">
    <property type="entry name" value="VITELLOGENIN-RELATED"/>
    <property type="match status" value="1"/>
</dbReference>
<dbReference type="Gene3D" id="1.25.10.20">
    <property type="entry name" value="Vitellinogen, superhelical"/>
    <property type="match status" value="1"/>
</dbReference>
<evidence type="ECO:0000313" key="15">
    <source>
        <dbReference type="EMBL" id="KYM83950.1"/>
    </source>
</evidence>
<dbReference type="Gene3D" id="2.20.80.10">
    <property type="entry name" value="Lipovitellin-phosvitin complex, chain A, domain 4"/>
    <property type="match status" value="1"/>
</dbReference>
<evidence type="ECO:0000256" key="8">
    <source>
        <dbReference type="ARBA" id="ARBA00023157"/>
    </source>
</evidence>
<dbReference type="InterPro" id="IPR050733">
    <property type="entry name" value="Vitellogenin/Apolipophorin"/>
</dbReference>
<evidence type="ECO:0000256" key="1">
    <source>
        <dbReference type="ARBA" id="ARBA00004613"/>
    </source>
</evidence>
<feature type="signal peptide" evidence="12">
    <location>
        <begin position="1"/>
        <end position="20"/>
    </location>
</feature>
<dbReference type="SUPFAM" id="SSF56968">
    <property type="entry name" value="Lipovitellin-phosvitin complex, beta-sheet shell regions"/>
    <property type="match status" value="2"/>
</dbReference>
<dbReference type="SUPFAM" id="SSF48431">
    <property type="entry name" value="Lipovitellin-phosvitin complex, superhelical domain"/>
    <property type="match status" value="1"/>
</dbReference>
<dbReference type="Gene3D" id="2.30.230.10">
    <property type="entry name" value="Lipovitellin, beta-sheet shell regions, chain A"/>
    <property type="match status" value="1"/>
</dbReference>
<evidence type="ECO:0000256" key="11">
    <source>
        <dbReference type="SAM" id="MobiDB-lite"/>
    </source>
</evidence>
<dbReference type="InterPro" id="IPR001747">
    <property type="entry name" value="Vitellogenin_N"/>
</dbReference>
<dbReference type="InterPro" id="IPR015255">
    <property type="entry name" value="Vitellinogen_open_b-sht"/>
</dbReference>
<dbReference type="SMART" id="SM00638">
    <property type="entry name" value="LPD_N"/>
    <property type="match status" value="1"/>
</dbReference>
<accession>A0A151I3W2</accession>
<evidence type="ECO:0000313" key="16">
    <source>
        <dbReference type="Proteomes" id="UP000078540"/>
    </source>
</evidence>
<evidence type="ECO:0000256" key="4">
    <source>
        <dbReference type="ARBA" id="ARBA00022729"/>
    </source>
</evidence>
<dbReference type="Pfam" id="PF01347">
    <property type="entry name" value="Vitellogenin_N"/>
    <property type="match status" value="1"/>
</dbReference>
<keyword evidence="5" id="KW-0758">Storage protein</keyword>
<dbReference type="InterPro" id="IPR015816">
    <property type="entry name" value="Vitellinogen_b-sht_N"/>
</dbReference>
<evidence type="ECO:0000256" key="10">
    <source>
        <dbReference type="PROSITE-ProRule" id="PRU00557"/>
    </source>
</evidence>
<evidence type="ECO:0000256" key="9">
    <source>
        <dbReference type="ARBA" id="ARBA00023180"/>
    </source>
</evidence>
<keyword evidence="2" id="KW-0813">Transport</keyword>
<keyword evidence="4 12" id="KW-0732">Signal</keyword>
<dbReference type="GO" id="GO:0008289">
    <property type="term" value="F:lipid binding"/>
    <property type="evidence" value="ECO:0007669"/>
    <property type="project" value="UniProtKB-KW"/>
</dbReference>
<comment type="caution">
    <text evidence="10">Lacks conserved residue(s) required for the propagation of feature annotation.</text>
</comment>
<evidence type="ECO:0000256" key="5">
    <source>
        <dbReference type="ARBA" id="ARBA00022761"/>
    </source>
</evidence>
<dbReference type="PANTHER" id="PTHR23345:SF15">
    <property type="entry name" value="VITELLOGENIN 1-RELATED"/>
    <property type="match status" value="1"/>
</dbReference>
<dbReference type="Proteomes" id="UP000078540">
    <property type="component" value="Unassembled WGS sequence"/>
</dbReference>
<dbReference type="InterPro" id="IPR001846">
    <property type="entry name" value="VWF_type-D"/>
</dbReference>
<keyword evidence="7" id="KW-0446">Lipid-binding</keyword>
<dbReference type="GO" id="GO:0045735">
    <property type="term" value="F:nutrient reservoir activity"/>
    <property type="evidence" value="ECO:0007669"/>
    <property type="project" value="UniProtKB-KW"/>
</dbReference>
<proteinExistence type="predicted"/>
<dbReference type="InterPro" id="IPR011030">
    <property type="entry name" value="Lipovitellin_superhlx_dom"/>
</dbReference>
<reference evidence="15 16" key="1">
    <citation type="submission" date="2015-09" db="EMBL/GenBank/DDBJ databases">
        <title>Atta colombica WGS genome.</title>
        <authorList>
            <person name="Nygaard S."/>
            <person name="Hu H."/>
            <person name="Boomsma J."/>
            <person name="Zhang G."/>
        </authorList>
    </citation>
    <scope>NUCLEOTIDE SEQUENCE [LARGE SCALE GENOMIC DNA]</scope>
    <source>
        <strain evidence="15">Treedump-2</strain>
        <tissue evidence="15">Whole body</tissue>
    </source>
</reference>
<dbReference type="SMART" id="SM01169">
    <property type="entry name" value="DUF1943"/>
    <property type="match status" value="1"/>
</dbReference>
<dbReference type="Pfam" id="PF00094">
    <property type="entry name" value="VWD"/>
    <property type="match status" value="1"/>
</dbReference>
<dbReference type="SMART" id="SM00216">
    <property type="entry name" value="VWD"/>
    <property type="match status" value="1"/>
</dbReference>
<keyword evidence="9" id="KW-0325">Glycoprotein</keyword>
<evidence type="ECO:0000256" key="6">
    <source>
        <dbReference type="ARBA" id="ARBA00023055"/>
    </source>
</evidence>
<dbReference type="Pfam" id="PF09172">
    <property type="entry name" value="Vit_open_b-sht"/>
    <property type="match status" value="1"/>
</dbReference>
<dbReference type="EMBL" id="KQ976474">
    <property type="protein sequence ID" value="KYM83950.1"/>
    <property type="molecule type" value="Genomic_DNA"/>
</dbReference>
<name>A0A151I3W2_9HYME</name>
<gene>
    <name evidence="15" type="ORF">ALC53_05657</name>
</gene>
<keyword evidence="3" id="KW-0964">Secreted</keyword>
<feature type="chain" id="PRO_5007581981" description="Apolipophorins" evidence="12">
    <location>
        <begin position="21"/>
        <end position="4293"/>
    </location>
</feature>
<dbReference type="Gene3D" id="2.20.50.20">
    <property type="entry name" value="Lipovitellin. Chain A, domain 3"/>
    <property type="match status" value="1"/>
</dbReference>
<evidence type="ECO:0000256" key="7">
    <source>
        <dbReference type="ARBA" id="ARBA00023121"/>
    </source>
</evidence>
<evidence type="ECO:0000256" key="3">
    <source>
        <dbReference type="ARBA" id="ARBA00022525"/>
    </source>
</evidence>
<comment type="subcellular location">
    <subcellularLocation>
        <location evidence="1">Secreted</location>
    </subcellularLocation>
</comment>
<evidence type="ECO:0000259" key="13">
    <source>
        <dbReference type="PROSITE" id="PS51211"/>
    </source>
</evidence>
<dbReference type="PROSITE" id="PS51233">
    <property type="entry name" value="VWFD"/>
    <property type="match status" value="1"/>
</dbReference>
<dbReference type="Pfam" id="PF06448">
    <property type="entry name" value="DUF1081"/>
    <property type="match status" value="1"/>
</dbReference>
<feature type="domain" description="VWFD" evidence="14">
    <location>
        <begin position="3709"/>
        <end position="3886"/>
    </location>
</feature>
<evidence type="ECO:0000259" key="14">
    <source>
        <dbReference type="PROSITE" id="PS51233"/>
    </source>
</evidence>
<dbReference type="InterPro" id="IPR015819">
    <property type="entry name" value="Lipid_transp_b-sht_shell"/>
</dbReference>
<organism evidence="15 16">
    <name type="scientific">Atta colombica</name>
    <dbReference type="NCBI Taxonomy" id="520822"/>
    <lineage>
        <taxon>Eukaryota</taxon>
        <taxon>Metazoa</taxon>
        <taxon>Ecdysozoa</taxon>
        <taxon>Arthropoda</taxon>
        <taxon>Hexapoda</taxon>
        <taxon>Insecta</taxon>
        <taxon>Pterygota</taxon>
        <taxon>Neoptera</taxon>
        <taxon>Endopterygota</taxon>
        <taxon>Hymenoptera</taxon>
        <taxon>Apocrita</taxon>
        <taxon>Aculeata</taxon>
        <taxon>Formicoidea</taxon>
        <taxon>Formicidae</taxon>
        <taxon>Myrmicinae</taxon>
        <taxon>Atta</taxon>
    </lineage>
</organism>
<keyword evidence="16" id="KW-1185">Reference proteome</keyword>
<feature type="domain" description="Vitellogenin" evidence="13">
    <location>
        <begin position="53"/>
        <end position="709"/>
    </location>
</feature>
<dbReference type="GO" id="GO:0005319">
    <property type="term" value="F:lipid transporter activity"/>
    <property type="evidence" value="ECO:0007669"/>
    <property type="project" value="InterPro"/>
</dbReference>
<evidence type="ECO:0008006" key="17">
    <source>
        <dbReference type="Google" id="ProtNLM"/>
    </source>
</evidence>
<feature type="compositionally biased region" description="Acidic residues" evidence="11">
    <location>
        <begin position="2000"/>
        <end position="2016"/>
    </location>
</feature>